<dbReference type="InterPro" id="IPR008567">
    <property type="entry name" value="BKACE"/>
</dbReference>
<dbReference type="RefSeq" id="WP_270163208.1">
    <property type="nucleotide sequence ID" value="NZ_CP089391.1"/>
</dbReference>
<evidence type="ECO:0000256" key="2">
    <source>
        <dbReference type="ARBA" id="ARBA00022679"/>
    </source>
</evidence>
<dbReference type="InterPro" id="IPR013785">
    <property type="entry name" value="Aldolase_TIM"/>
</dbReference>
<dbReference type="PANTHER" id="PTHR37418:SF2">
    <property type="entry name" value="3-KETO-5-AMINOHEXANOATE CLEAVAGE ENZYME"/>
    <property type="match status" value="1"/>
</dbReference>
<keyword evidence="2" id="KW-0808">Transferase</keyword>
<dbReference type="Pfam" id="PF05853">
    <property type="entry name" value="BKACE"/>
    <property type="match status" value="1"/>
</dbReference>
<proteinExistence type="predicted"/>
<evidence type="ECO:0000256" key="1">
    <source>
        <dbReference type="ARBA" id="ARBA00001947"/>
    </source>
</evidence>
<evidence type="ECO:0000313" key="5">
    <source>
        <dbReference type="EMBL" id="WBL77917.1"/>
    </source>
</evidence>
<dbReference type="EMBL" id="CP089391">
    <property type="protein sequence ID" value="WBL77917.1"/>
    <property type="molecule type" value="Genomic_DNA"/>
</dbReference>
<dbReference type="PANTHER" id="PTHR37418">
    <property type="entry name" value="3-KETO-5-AMINOHEXANOATE CLEAVAGE ENZYME-RELATED"/>
    <property type="match status" value="1"/>
</dbReference>
<keyword evidence="3" id="KW-0479">Metal-binding</keyword>
<evidence type="ECO:0000313" key="6">
    <source>
        <dbReference type="Proteomes" id="UP001179614"/>
    </source>
</evidence>
<evidence type="ECO:0000256" key="3">
    <source>
        <dbReference type="ARBA" id="ARBA00022723"/>
    </source>
</evidence>
<sequence length="124" mass="13303">MTSEVFITCAVVGAGEAVEHRPHVTAVPKQIADSAIEAPLEQAAVVHIHVGDHKTRPGTRNPALHREVVRRIGGSDLDPEINLTRRLGGDVVLGGPEFPQFADARRTDMAGALVRAKLVLKVHL</sequence>
<dbReference type="Proteomes" id="UP001179614">
    <property type="component" value="Chromosome"/>
</dbReference>
<organism evidence="5 6">
    <name type="scientific">Bradyrhizobium xenonodulans</name>
    <dbReference type="NCBI Taxonomy" id="2736875"/>
    <lineage>
        <taxon>Bacteria</taxon>
        <taxon>Pseudomonadati</taxon>
        <taxon>Pseudomonadota</taxon>
        <taxon>Alphaproteobacteria</taxon>
        <taxon>Hyphomicrobiales</taxon>
        <taxon>Nitrobacteraceae</taxon>
        <taxon>Bradyrhizobium</taxon>
    </lineage>
</organism>
<reference evidence="5" key="1">
    <citation type="submission" date="2021-12" db="EMBL/GenBank/DDBJ databases">
        <title>Bradyrhizobium xenonodulans sp. nov.</title>
        <authorList>
            <person name="Claassens R."/>
            <person name="Venter S.N."/>
            <person name="Beukes C.W."/>
            <person name="Stepkowski T."/>
            <person name="Steenkamp E.T."/>
        </authorList>
    </citation>
    <scope>NUCLEOTIDE SEQUENCE</scope>
    <source>
        <strain evidence="5">14AB</strain>
    </source>
</reference>
<evidence type="ECO:0000256" key="4">
    <source>
        <dbReference type="ARBA" id="ARBA00022833"/>
    </source>
</evidence>
<gene>
    <name evidence="5" type="ORF">I3J27_33880</name>
</gene>
<protein>
    <submittedName>
        <fullName evidence="5">3-keto-5-aminohexanoate cleavage protein</fullName>
    </submittedName>
</protein>
<keyword evidence="6" id="KW-1185">Reference proteome</keyword>
<accession>A0ABY7MHP6</accession>
<dbReference type="Gene3D" id="3.20.20.70">
    <property type="entry name" value="Aldolase class I"/>
    <property type="match status" value="1"/>
</dbReference>
<comment type="cofactor">
    <cofactor evidence="1">
        <name>Zn(2+)</name>
        <dbReference type="ChEBI" id="CHEBI:29105"/>
    </cofactor>
</comment>
<keyword evidence="4" id="KW-0862">Zinc</keyword>
<name>A0ABY7MHP6_9BRAD</name>